<sequence>MIADYVAPIVVPEMVSARQFKLQLLAAGLLDQVDGWVKTQDRSVQIAYEYSGSFVKSSPMMQEGFQAMGFTPQQIDDFFTGAAKL</sequence>
<protein>
    <submittedName>
        <fullName evidence="1">Uncharacterized protein</fullName>
    </submittedName>
</protein>
<dbReference type="EMBL" id="JAADZA010000042">
    <property type="protein sequence ID" value="NEV14407.1"/>
    <property type="molecule type" value="Genomic_DNA"/>
</dbReference>
<evidence type="ECO:0000313" key="2">
    <source>
        <dbReference type="Proteomes" id="UP000471190"/>
    </source>
</evidence>
<reference evidence="1 2" key="1">
    <citation type="submission" date="2020-02" db="EMBL/GenBank/DDBJ databases">
        <title>Draft genome sequence of Rhizobium tropici.</title>
        <authorList>
            <person name="Khayi S."/>
            <person name="Jemo M."/>
        </authorList>
    </citation>
    <scope>NUCLEOTIDE SEQUENCE [LARGE SCALE GENOMIC DNA]</scope>
    <source>
        <strain evidence="1 2">A12</strain>
        <plasmid evidence="1">pA12b</plasmid>
    </source>
</reference>
<comment type="caution">
    <text evidence="1">The sequence shown here is derived from an EMBL/GenBank/DDBJ whole genome shotgun (WGS) entry which is preliminary data.</text>
</comment>
<dbReference type="AlphaFoldDB" id="A0A6P1CC39"/>
<dbReference type="Proteomes" id="UP000471190">
    <property type="component" value="Unassembled WGS sequence"/>
</dbReference>
<name>A0A6P1CC39_RHITR</name>
<evidence type="ECO:0000313" key="1">
    <source>
        <dbReference type="EMBL" id="NEV14407.1"/>
    </source>
</evidence>
<proteinExistence type="predicted"/>
<geneLocation type="plasmid" evidence="1">
    <name>pA12b</name>
</geneLocation>
<organism evidence="1 2">
    <name type="scientific">Rhizobium tropici</name>
    <dbReference type="NCBI Taxonomy" id="398"/>
    <lineage>
        <taxon>Bacteria</taxon>
        <taxon>Pseudomonadati</taxon>
        <taxon>Pseudomonadota</taxon>
        <taxon>Alphaproteobacteria</taxon>
        <taxon>Hyphomicrobiales</taxon>
        <taxon>Rhizobiaceae</taxon>
        <taxon>Rhizobium/Agrobacterium group</taxon>
        <taxon>Rhizobium</taxon>
    </lineage>
</organism>
<accession>A0A6P1CC39</accession>
<gene>
    <name evidence="1" type="ORF">GXW80_25835</name>
</gene>
<keyword evidence="1" id="KW-0614">Plasmid</keyword>